<keyword evidence="1" id="KW-0436">Ligase</keyword>
<keyword evidence="7" id="KW-1185">Reference proteome</keyword>
<reference evidence="6 7" key="1">
    <citation type="submission" date="2018-06" db="EMBL/GenBank/DDBJ databases">
        <title>Genomic Encyclopedia of Archaeal and Bacterial Type Strains, Phase II (KMG-II): from individual species to whole genera.</title>
        <authorList>
            <person name="Goeker M."/>
        </authorList>
    </citation>
    <scope>NUCLEOTIDE SEQUENCE [LARGE SCALE GENOMIC DNA]</scope>
    <source>
        <strain evidence="6 7">KACC 16626</strain>
    </source>
</reference>
<keyword evidence="3 4" id="KW-0067">ATP-binding</keyword>
<dbReference type="EMBL" id="QJTJ01000012">
    <property type="protein sequence ID" value="PYF06058.1"/>
    <property type="molecule type" value="Genomic_DNA"/>
</dbReference>
<dbReference type="SUPFAM" id="SSF56059">
    <property type="entry name" value="Glutathione synthetase ATP-binding domain-like"/>
    <property type="match status" value="1"/>
</dbReference>
<proteinExistence type="predicted"/>
<dbReference type="Gene3D" id="3.30.470.20">
    <property type="entry name" value="ATP-grasp fold, B domain"/>
    <property type="match status" value="1"/>
</dbReference>
<accession>A0A318TSR2</accession>
<sequence>MKKLLVLGGGNTQIPMIKKAKEMGHYVITCDPIVDNPGHRYADESYQVSITDKDGVLNLARSLGIDGIVCYESDLAAATVAYVAEKLGFENQPYLSVETMIQKDLFREFQSQHNLTSPRSKGYSSLEEAQADFHSFKMPVMIKPADSSGSRGVAKFNSIRELPELVEKALSYSKSKRFILEEYIKKDGSHISGDGFSVDGKLVFRSFANTYFSKLDLNPFVPVASTWPSTMPERLETKIHDEIQKVLTLLNMKTGPYDFDIQIDENEDVHVIEMGPRNGGGWLPKVIQYATGVDLIEYTIKAALGEDCSDLTMAKTKGYWSNYLINSADSGVFNGVEFDTDFEKNHVVEYELFVEKGDRISALTGGNAGLGIMLLKFSSMEEMVETMENVTNFVKVKVGDTLSLSSVI</sequence>
<evidence type="ECO:0000313" key="6">
    <source>
        <dbReference type="EMBL" id="PYF06058.1"/>
    </source>
</evidence>
<dbReference type="InterPro" id="IPR052032">
    <property type="entry name" value="ATP-dep_AA_Ligase"/>
</dbReference>
<dbReference type="PANTHER" id="PTHR43585:SF2">
    <property type="entry name" value="ATP-GRASP ENZYME FSQD"/>
    <property type="match status" value="1"/>
</dbReference>
<dbReference type="InterPro" id="IPR013815">
    <property type="entry name" value="ATP_grasp_subdomain_1"/>
</dbReference>
<dbReference type="GO" id="GO:0016874">
    <property type="term" value="F:ligase activity"/>
    <property type="evidence" value="ECO:0007669"/>
    <property type="project" value="UniProtKB-KW"/>
</dbReference>
<dbReference type="Proteomes" id="UP000247416">
    <property type="component" value="Unassembled WGS sequence"/>
</dbReference>
<dbReference type="Pfam" id="PF13535">
    <property type="entry name" value="ATP-grasp_4"/>
    <property type="match status" value="1"/>
</dbReference>
<dbReference type="GO" id="GO:0046872">
    <property type="term" value="F:metal ion binding"/>
    <property type="evidence" value="ECO:0007669"/>
    <property type="project" value="InterPro"/>
</dbReference>
<dbReference type="InterPro" id="IPR011761">
    <property type="entry name" value="ATP-grasp"/>
</dbReference>
<evidence type="ECO:0000256" key="1">
    <source>
        <dbReference type="ARBA" id="ARBA00022598"/>
    </source>
</evidence>
<keyword evidence="2 4" id="KW-0547">Nucleotide-binding</keyword>
<dbReference type="PANTHER" id="PTHR43585">
    <property type="entry name" value="FUMIPYRROLE BIOSYNTHESIS PROTEIN C"/>
    <property type="match status" value="1"/>
</dbReference>
<evidence type="ECO:0000256" key="3">
    <source>
        <dbReference type="ARBA" id="ARBA00022840"/>
    </source>
</evidence>
<dbReference type="GO" id="GO:0005524">
    <property type="term" value="F:ATP binding"/>
    <property type="evidence" value="ECO:0007669"/>
    <property type="project" value="UniProtKB-UniRule"/>
</dbReference>
<evidence type="ECO:0000256" key="2">
    <source>
        <dbReference type="ARBA" id="ARBA00022741"/>
    </source>
</evidence>
<dbReference type="RefSeq" id="WP_107932927.1">
    <property type="nucleotide sequence ID" value="NZ_JAMAWO010000001.1"/>
</dbReference>
<dbReference type="OrthoDB" id="9803907at2"/>
<organism evidence="6 7">
    <name type="scientific">Ureibacillus chungkukjangi</name>
    <dbReference type="NCBI Taxonomy" id="1202712"/>
    <lineage>
        <taxon>Bacteria</taxon>
        <taxon>Bacillati</taxon>
        <taxon>Bacillota</taxon>
        <taxon>Bacilli</taxon>
        <taxon>Bacillales</taxon>
        <taxon>Caryophanaceae</taxon>
        <taxon>Ureibacillus</taxon>
    </lineage>
</organism>
<protein>
    <submittedName>
        <fullName evidence="6">Biotin carboxylase</fullName>
    </submittedName>
</protein>
<name>A0A318TSR2_9BACL</name>
<evidence type="ECO:0000256" key="4">
    <source>
        <dbReference type="PROSITE-ProRule" id="PRU00409"/>
    </source>
</evidence>
<evidence type="ECO:0000259" key="5">
    <source>
        <dbReference type="PROSITE" id="PS50975"/>
    </source>
</evidence>
<dbReference type="AlphaFoldDB" id="A0A318TSR2"/>
<feature type="domain" description="ATP-grasp" evidence="5">
    <location>
        <begin position="107"/>
        <end position="304"/>
    </location>
</feature>
<dbReference type="Gene3D" id="3.40.50.20">
    <property type="match status" value="1"/>
</dbReference>
<evidence type="ECO:0000313" key="7">
    <source>
        <dbReference type="Proteomes" id="UP000247416"/>
    </source>
</evidence>
<dbReference type="SUPFAM" id="SSF52440">
    <property type="entry name" value="PreATP-grasp domain"/>
    <property type="match status" value="1"/>
</dbReference>
<dbReference type="InterPro" id="IPR016185">
    <property type="entry name" value="PreATP-grasp_dom_sf"/>
</dbReference>
<dbReference type="PROSITE" id="PS50975">
    <property type="entry name" value="ATP_GRASP"/>
    <property type="match status" value="1"/>
</dbReference>
<dbReference type="Gene3D" id="3.30.1490.20">
    <property type="entry name" value="ATP-grasp fold, A domain"/>
    <property type="match status" value="1"/>
</dbReference>
<gene>
    <name evidence="6" type="ORF">BJ095_11219</name>
</gene>
<comment type="caution">
    <text evidence="6">The sequence shown here is derived from an EMBL/GenBank/DDBJ whole genome shotgun (WGS) entry which is preliminary data.</text>
</comment>